<proteinExistence type="predicted"/>
<organism evidence="1 2">
    <name type="scientific">Alligator mississippiensis</name>
    <name type="common">American alligator</name>
    <dbReference type="NCBI Taxonomy" id="8496"/>
    <lineage>
        <taxon>Eukaryota</taxon>
        <taxon>Metazoa</taxon>
        <taxon>Chordata</taxon>
        <taxon>Craniata</taxon>
        <taxon>Vertebrata</taxon>
        <taxon>Euteleostomi</taxon>
        <taxon>Archelosauria</taxon>
        <taxon>Archosauria</taxon>
        <taxon>Crocodylia</taxon>
        <taxon>Alligatoridae</taxon>
        <taxon>Alligatorinae</taxon>
        <taxon>Alligator</taxon>
    </lineage>
</organism>
<reference evidence="1 2" key="1">
    <citation type="journal article" date="2012" name="Genome Biol.">
        <title>Sequencing three crocodilian genomes to illuminate the evolution of archosaurs and amniotes.</title>
        <authorList>
            <person name="St John J.A."/>
            <person name="Braun E.L."/>
            <person name="Isberg S.R."/>
            <person name="Miles L.G."/>
            <person name="Chong A.Y."/>
            <person name="Gongora J."/>
            <person name="Dalzell P."/>
            <person name="Moran C."/>
            <person name="Bed'hom B."/>
            <person name="Abzhanov A."/>
            <person name="Burgess S.C."/>
            <person name="Cooksey A.M."/>
            <person name="Castoe T.A."/>
            <person name="Crawford N.G."/>
            <person name="Densmore L.D."/>
            <person name="Drew J.C."/>
            <person name="Edwards S.V."/>
            <person name="Faircloth B.C."/>
            <person name="Fujita M.K."/>
            <person name="Greenwold M.J."/>
            <person name="Hoffmann F.G."/>
            <person name="Howard J.M."/>
            <person name="Iguchi T."/>
            <person name="Janes D.E."/>
            <person name="Khan S.Y."/>
            <person name="Kohno S."/>
            <person name="de Koning A.J."/>
            <person name="Lance S.L."/>
            <person name="McCarthy F.M."/>
            <person name="McCormack J.E."/>
            <person name="Merchant M.E."/>
            <person name="Peterson D.G."/>
            <person name="Pollock D.D."/>
            <person name="Pourmand N."/>
            <person name="Raney B.J."/>
            <person name="Roessler K.A."/>
            <person name="Sanford J.R."/>
            <person name="Sawyer R.H."/>
            <person name="Schmidt C.J."/>
            <person name="Triplett E.W."/>
            <person name="Tuberville T.D."/>
            <person name="Venegas-Anaya M."/>
            <person name="Howard J.T."/>
            <person name="Jarvis E.D."/>
            <person name="Guillette L.J.Jr."/>
            <person name="Glenn T.C."/>
            <person name="Green R.E."/>
            <person name="Ray D.A."/>
        </authorList>
    </citation>
    <scope>NUCLEOTIDE SEQUENCE [LARGE SCALE GENOMIC DNA]</scope>
    <source>
        <strain evidence="1">KSC_2009_1</strain>
    </source>
</reference>
<dbReference type="EMBL" id="AKHW03005461">
    <property type="protein sequence ID" value="KYO26743.1"/>
    <property type="molecule type" value="Genomic_DNA"/>
</dbReference>
<name>A0A151MQJ0_ALLMI</name>
<keyword evidence="2" id="KW-1185">Reference proteome</keyword>
<dbReference type="PANTHER" id="PTHR46888">
    <property type="entry name" value="ZINC KNUCKLE DOMAINCONTAINING PROTEIN-RELATED"/>
    <property type="match status" value="1"/>
</dbReference>
<dbReference type="PANTHER" id="PTHR46888:SF15">
    <property type="entry name" value="ZINC FINGER AND SCAN DOMAIN-CONTAINING PROTEIN 12-LIKE"/>
    <property type="match status" value="1"/>
</dbReference>
<comment type="caution">
    <text evidence="1">The sequence shown here is derived from an EMBL/GenBank/DDBJ whole genome shotgun (WGS) entry which is preliminary data.</text>
</comment>
<dbReference type="AlphaFoldDB" id="A0A151MQJ0"/>
<gene>
    <name evidence="1" type="ORF">Y1Q_0019206</name>
</gene>
<protein>
    <submittedName>
        <fullName evidence="1">Uncharacterized protein</fullName>
    </submittedName>
</protein>
<evidence type="ECO:0000313" key="1">
    <source>
        <dbReference type="EMBL" id="KYO26743.1"/>
    </source>
</evidence>
<evidence type="ECO:0000313" key="2">
    <source>
        <dbReference type="Proteomes" id="UP000050525"/>
    </source>
</evidence>
<accession>A0A151MQJ0</accession>
<sequence length="89" mass="10543">MPKMTRDDGLEAYIEAFEHHALMTGLEKEYWASQLGAPIIGKPQATYRALTRDEARNYERVKAAILYWFEINPDYYRKQFWAKKAPDEK</sequence>
<dbReference type="Proteomes" id="UP000050525">
    <property type="component" value="Unassembled WGS sequence"/>
</dbReference>